<dbReference type="PANTHER" id="PTHR47074:SF73">
    <property type="entry name" value="OS04G0448401 PROTEIN"/>
    <property type="match status" value="1"/>
</dbReference>
<protein>
    <recommendedName>
        <fullName evidence="3">RNase H type-1 domain-containing protein</fullName>
    </recommendedName>
</protein>
<organism evidence="1 2">
    <name type="scientific">Solanum pinnatisectum</name>
    <name type="common">tansyleaf nightshade</name>
    <dbReference type="NCBI Taxonomy" id="50273"/>
    <lineage>
        <taxon>Eukaryota</taxon>
        <taxon>Viridiplantae</taxon>
        <taxon>Streptophyta</taxon>
        <taxon>Embryophyta</taxon>
        <taxon>Tracheophyta</taxon>
        <taxon>Spermatophyta</taxon>
        <taxon>Magnoliopsida</taxon>
        <taxon>eudicotyledons</taxon>
        <taxon>Gunneridae</taxon>
        <taxon>Pentapetalae</taxon>
        <taxon>asterids</taxon>
        <taxon>lamiids</taxon>
        <taxon>Solanales</taxon>
        <taxon>Solanaceae</taxon>
        <taxon>Solanoideae</taxon>
        <taxon>Solaneae</taxon>
        <taxon>Solanum</taxon>
    </lineage>
</organism>
<accession>A0AAV9K6Z7</accession>
<evidence type="ECO:0000313" key="1">
    <source>
        <dbReference type="EMBL" id="KAK4709109.1"/>
    </source>
</evidence>
<gene>
    <name evidence="1" type="ORF">R3W88_030034</name>
</gene>
<reference evidence="1 2" key="1">
    <citation type="submission" date="2023-10" db="EMBL/GenBank/DDBJ databases">
        <title>Genome-Wide Identification Analysis in wild type Solanum Pinnatisectum Reveals Some Genes Defensing Phytophthora Infestans.</title>
        <authorList>
            <person name="Sun C."/>
        </authorList>
    </citation>
    <scope>NUCLEOTIDE SEQUENCE [LARGE SCALE GENOMIC DNA]</scope>
    <source>
        <strain evidence="1">LQN</strain>
        <tissue evidence="1">Leaf</tissue>
    </source>
</reference>
<evidence type="ECO:0008006" key="3">
    <source>
        <dbReference type="Google" id="ProtNLM"/>
    </source>
</evidence>
<dbReference type="AlphaFoldDB" id="A0AAV9K6Z7"/>
<proteinExistence type="predicted"/>
<dbReference type="InterPro" id="IPR052929">
    <property type="entry name" value="RNase_H-like_EbsB-rel"/>
</dbReference>
<comment type="caution">
    <text evidence="1">The sequence shown here is derived from an EMBL/GenBank/DDBJ whole genome shotgun (WGS) entry which is preliminary data.</text>
</comment>
<keyword evidence="2" id="KW-1185">Reference proteome</keyword>
<dbReference type="PANTHER" id="PTHR47074">
    <property type="entry name" value="BNAC02G40300D PROTEIN"/>
    <property type="match status" value="1"/>
</dbReference>
<name>A0AAV9K6Z7_9SOLN</name>
<sequence>MWHIWINRNNNIYKNSKVDVNVMGIMNRATKYVFLGPSRNPKSIVTSNPNPCHWHPPTTGLKLNVDGSFDHNTFKGGTWCVIRDSKGNWIAGKTTISPLPLTQPR</sequence>
<dbReference type="EMBL" id="JAWPEI010000012">
    <property type="protein sequence ID" value="KAK4709109.1"/>
    <property type="molecule type" value="Genomic_DNA"/>
</dbReference>
<dbReference type="Proteomes" id="UP001311915">
    <property type="component" value="Unassembled WGS sequence"/>
</dbReference>
<evidence type="ECO:0000313" key="2">
    <source>
        <dbReference type="Proteomes" id="UP001311915"/>
    </source>
</evidence>